<organism evidence="1 2">
    <name type="scientific">Mesorhizobium mediterraneum</name>
    <dbReference type="NCBI Taxonomy" id="43617"/>
    <lineage>
        <taxon>Bacteria</taxon>
        <taxon>Pseudomonadati</taxon>
        <taxon>Pseudomonadota</taxon>
        <taxon>Alphaproteobacteria</taxon>
        <taxon>Hyphomicrobiales</taxon>
        <taxon>Phyllobacteriaceae</taxon>
        <taxon>Mesorhizobium</taxon>
    </lineage>
</organism>
<dbReference type="InterPro" id="IPR029069">
    <property type="entry name" value="HotDog_dom_sf"/>
</dbReference>
<dbReference type="AlphaFoldDB" id="A0AB36R8U6"/>
<protein>
    <recommendedName>
        <fullName evidence="3">Acyl-CoA thioesterase</fullName>
    </recommendedName>
</protein>
<name>A0AB36R8U6_9HYPH</name>
<reference evidence="2" key="1">
    <citation type="submission" date="2017-08" db="EMBL/GenBank/DDBJ databases">
        <title>Mesorhizobium wenxinae sp. nov., a novel rhizobial species isolated from root nodules of chickpea (Cicer arietinum L.).</title>
        <authorList>
            <person name="Zhang J."/>
        </authorList>
    </citation>
    <scope>NUCLEOTIDE SEQUENCE [LARGE SCALE GENOMIC DNA]</scope>
    <source>
        <strain evidence="2">USDA 3392</strain>
    </source>
</reference>
<gene>
    <name evidence="1" type="ORF">CIT25_16455</name>
</gene>
<dbReference type="SUPFAM" id="SSF54637">
    <property type="entry name" value="Thioesterase/thiol ester dehydrase-isomerase"/>
    <property type="match status" value="1"/>
</dbReference>
<evidence type="ECO:0000313" key="1">
    <source>
        <dbReference type="EMBL" id="PAQ01158.1"/>
    </source>
</evidence>
<evidence type="ECO:0008006" key="3">
    <source>
        <dbReference type="Google" id="ProtNLM"/>
    </source>
</evidence>
<sequence>MCDAMGHLNVRHYVAMFDDASFQLLGRIADPRLTPTLGWADVRMEIDYAHETAVGTLVTVRTVVEKVGKSSLTYLHEMRGTLDEVLHARSLTITVRFDLKSRSKIDLDADARHAATKLLRVEGDTRR</sequence>
<dbReference type="Pfam" id="PF13279">
    <property type="entry name" value="4HBT_2"/>
    <property type="match status" value="1"/>
</dbReference>
<evidence type="ECO:0000313" key="2">
    <source>
        <dbReference type="Proteomes" id="UP000216215"/>
    </source>
</evidence>
<dbReference type="Proteomes" id="UP000216215">
    <property type="component" value="Unassembled WGS sequence"/>
</dbReference>
<comment type="caution">
    <text evidence="1">The sequence shown here is derived from an EMBL/GenBank/DDBJ whole genome shotgun (WGS) entry which is preliminary data.</text>
</comment>
<dbReference type="CDD" id="cd00586">
    <property type="entry name" value="4HBT"/>
    <property type="match status" value="1"/>
</dbReference>
<keyword evidence="2" id="KW-1185">Reference proteome</keyword>
<accession>A0AB36R8U6</accession>
<proteinExistence type="predicted"/>
<dbReference type="Gene3D" id="3.10.129.10">
    <property type="entry name" value="Hotdog Thioesterase"/>
    <property type="match status" value="1"/>
</dbReference>
<dbReference type="EMBL" id="NPKI01000018">
    <property type="protein sequence ID" value="PAQ01158.1"/>
    <property type="molecule type" value="Genomic_DNA"/>
</dbReference>